<feature type="transmembrane region" description="Helical" evidence="6">
    <location>
        <begin position="234"/>
        <end position="258"/>
    </location>
</feature>
<feature type="transmembrane region" description="Helical" evidence="6">
    <location>
        <begin position="519"/>
        <end position="541"/>
    </location>
</feature>
<feature type="transmembrane region" description="Helical" evidence="6">
    <location>
        <begin position="370"/>
        <end position="393"/>
    </location>
</feature>
<dbReference type="PIRSF" id="PIRSF006060">
    <property type="entry name" value="AA_transporter"/>
    <property type="match status" value="1"/>
</dbReference>
<evidence type="ECO:0000256" key="4">
    <source>
        <dbReference type="ARBA" id="ARBA00023136"/>
    </source>
</evidence>
<gene>
    <name evidence="7" type="ORF">B0T19DRAFT_438269</name>
</gene>
<keyword evidence="8" id="KW-1185">Reference proteome</keyword>
<reference evidence="7" key="1">
    <citation type="journal article" date="2023" name="Mol. Phylogenet. Evol.">
        <title>Genome-scale phylogeny and comparative genomics of the fungal order Sordariales.</title>
        <authorList>
            <person name="Hensen N."/>
            <person name="Bonometti L."/>
            <person name="Westerberg I."/>
            <person name="Brannstrom I.O."/>
            <person name="Guillou S."/>
            <person name="Cros-Aarteil S."/>
            <person name="Calhoun S."/>
            <person name="Haridas S."/>
            <person name="Kuo A."/>
            <person name="Mondo S."/>
            <person name="Pangilinan J."/>
            <person name="Riley R."/>
            <person name="LaButti K."/>
            <person name="Andreopoulos B."/>
            <person name="Lipzen A."/>
            <person name="Chen C."/>
            <person name="Yan M."/>
            <person name="Daum C."/>
            <person name="Ng V."/>
            <person name="Clum A."/>
            <person name="Steindorff A."/>
            <person name="Ohm R.A."/>
            <person name="Martin F."/>
            <person name="Silar P."/>
            <person name="Natvig D.O."/>
            <person name="Lalanne C."/>
            <person name="Gautier V."/>
            <person name="Ament-Velasquez S.L."/>
            <person name="Kruys A."/>
            <person name="Hutchinson M.I."/>
            <person name="Powell A.J."/>
            <person name="Barry K."/>
            <person name="Miller A.N."/>
            <person name="Grigoriev I.V."/>
            <person name="Debuchy R."/>
            <person name="Gladieux P."/>
            <person name="Hiltunen Thoren M."/>
            <person name="Johannesson H."/>
        </authorList>
    </citation>
    <scope>NUCLEOTIDE SEQUENCE</scope>
    <source>
        <strain evidence="7">SMH4131-1</strain>
    </source>
</reference>
<evidence type="ECO:0000256" key="3">
    <source>
        <dbReference type="ARBA" id="ARBA00022989"/>
    </source>
</evidence>
<evidence type="ECO:0000256" key="5">
    <source>
        <dbReference type="SAM" id="MobiDB-lite"/>
    </source>
</evidence>
<proteinExistence type="predicted"/>
<sequence length="635" mass="69639">MTDLRAPSVKSGEGNALPESTSIRTSSSHHAPTAIFRDELQVFSRSRVDESGRIQVTPTLARRLGRFDVMCLVWNRTIGTRIFTQPVNVLFLTGSSGVAILLWVVGGLIVFAMAVSWLEFALTVPIFSISRNGETRDFSTPRSGGDKNYLEYIYQRPRLLMTCVFGITFLLFGSPAGNAIEFGVAMQSAIHPSCSEQQPCFNRAAALGWAVGVLTLCGIINITTRRLTIVLNKWFAVIKLLMVVVTTLLGIIFGTVYTPGGCSNITWTNHNSGSGGKLGDIVLAMFYTMYAYTGYDEPFDVLSEVRYPQKTFARSVVTAMSVVQLLFPLVNVAYLCVVPYTGNATLPSNMALAFYAIVAQRHNAGVQSEAAARAVAAVVGVFIFGSIMAQTFTGTRVAQEIAKEGVLPWSLLFAGSGPSVGSRFGHRGRGTVGVDESVEMVPLWATGLYWALAVVMVLLVGIPIKPPTSYRILTFLRIFSTVVVMWFLTAAGLAYLKVDSWCRGPRGRQWSAKAAWKPWLDPVWTVVAFASLAFLVVAVFVPPTQIWPDDDLPYYFSPVVGWGALALGVLWWLGLQAEQWYRGVELTYRRTPLVEFDEWENGGSPIMVGELVEVIRKVKLRGPRTVNTTSVIVSD</sequence>
<evidence type="ECO:0000313" key="7">
    <source>
        <dbReference type="EMBL" id="KAK3337618.1"/>
    </source>
</evidence>
<comment type="subcellular location">
    <subcellularLocation>
        <location evidence="1">Membrane</location>
        <topology evidence="1">Multi-pass membrane protein</topology>
    </subcellularLocation>
</comment>
<feature type="transmembrane region" description="Helical" evidence="6">
    <location>
        <begin position="443"/>
        <end position="464"/>
    </location>
</feature>
<protein>
    <submittedName>
        <fullName evidence="7">Amino acid permease-domain-containing protein</fullName>
    </submittedName>
</protein>
<evidence type="ECO:0000256" key="2">
    <source>
        <dbReference type="ARBA" id="ARBA00022692"/>
    </source>
</evidence>
<feature type="transmembrane region" description="Helical" evidence="6">
    <location>
        <begin position="553"/>
        <end position="573"/>
    </location>
</feature>
<comment type="caution">
    <text evidence="7">The sequence shown here is derived from an EMBL/GenBank/DDBJ whole genome shotgun (WGS) entry which is preliminary data.</text>
</comment>
<evidence type="ECO:0000256" key="6">
    <source>
        <dbReference type="SAM" id="Phobius"/>
    </source>
</evidence>
<dbReference type="InterPro" id="IPR050598">
    <property type="entry name" value="AminoAcid_Transporter"/>
</dbReference>
<dbReference type="EMBL" id="JAUEPO010000001">
    <property type="protein sequence ID" value="KAK3337618.1"/>
    <property type="molecule type" value="Genomic_DNA"/>
</dbReference>
<dbReference type="PANTHER" id="PTHR11785">
    <property type="entry name" value="AMINO ACID TRANSPORTER"/>
    <property type="match status" value="1"/>
</dbReference>
<evidence type="ECO:0000313" key="8">
    <source>
        <dbReference type="Proteomes" id="UP001286456"/>
    </source>
</evidence>
<accession>A0AAE0J618</accession>
<evidence type="ECO:0000256" key="1">
    <source>
        <dbReference type="ARBA" id="ARBA00004141"/>
    </source>
</evidence>
<name>A0AAE0J618_9PEZI</name>
<keyword evidence="2 6" id="KW-0812">Transmembrane</keyword>
<feature type="transmembrane region" description="Helical" evidence="6">
    <location>
        <begin position="159"/>
        <end position="184"/>
    </location>
</feature>
<dbReference type="GO" id="GO:0015179">
    <property type="term" value="F:L-amino acid transmembrane transporter activity"/>
    <property type="evidence" value="ECO:0007669"/>
    <property type="project" value="TreeGrafter"/>
</dbReference>
<dbReference type="PANTHER" id="PTHR11785:SF382">
    <property type="entry name" value="LOW-AFFINITY METHIONINE PERMEASE"/>
    <property type="match status" value="1"/>
</dbReference>
<reference evidence="7" key="2">
    <citation type="submission" date="2023-06" db="EMBL/GenBank/DDBJ databases">
        <authorList>
            <consortium name="Lawrence Berkeley National Laboratory"/>
            <person name="Haridas S."/>
            <person name="Hensen N."/>
            <person name="Bonometti L."/>
            <person name="Westerberg I."/>
            <person name="Brannstrom I.O."/>
            <person name="Guillou S."/>
            <person name="Cros-Aarteil S."/>
            <person name="Calhoun S."/>
            <person name="Kuo A."/>
            <person name="Mondo S."/>
            <person name="Pangilinan J."/>
            <person name="Riley R."/>
            <person name="Labutti K."/>
            <person name="Andreopoulos B."/>
            <person name="Lipzen A."/>
            <person name="Chen C."/>
            <person name="Yanf M."/>
            <person name="Daum C."/>
            <person name="Ng V."/>
            <person name="Clum A."/>
            <person name="Steindorff A."/>
            <person name="Ohm R."/>
            <person name="Martin F."/>
            <person name="Silar P."/>
            <person name="Natvig D."/>
            <person name="Lalanne C."/>
            <person name="Gautier V."/>
            <person name="Ament-Velasquez S.L."/>
            <person name="Kruys A."/>
            <person name="Hutchinson M.I."/>
            <person name="Powell A.J."/>
            <person name="Barry K."/>
            <person name="Miller A.N."/>
            <person name="Grigoriev I.V."/>
            <person name="Debuchy R."/>
            <person name="Gladieux P."/>
            <person name="Thoren M.H."/>
            <person name="Johannesson H."/>
        </authorList>
    </citation>
    <scope>NUCLEOTIDE SEQUENCE</scope>
    <source>
        <strain evidence="7">SMH4131-1</strain>
    </source>
</reference>
<feature type="transmembrane region" description="Helical" evidence="6">
    <location>
        <begin position="204"/>
        <end position="222"/>
    </location>
</feature>
<dbReference type="Pfam" id="PF13520">
    <property type="entry name" value="AA_permease_2"/>
    <property type="match status" value="1"/>
</dbReference>
<dbReference type="Proteomes" id="UP001286456">
    <property type="component" value="Unassembled WGS sequence"/>
</dbReference>
<feature type="transmembrane region" description="Helical" evidence="6">
    <location>
        <begin position="100"/>
        <end position="122"/>
    </location>
</feature>
<dbReference type="InterPro" id="IPR002293">
    <property type="entry name" value="AA/rel_permease1"/>
</dbReference>
<feature type="transmembrane region" description="Helical" evidence="6">
    <location>
        <begin position="476"/>
        <end position="498"/>
    </location>
</feature>
<keyword evidence="3 6" id="KW-1133">Transmembrane helix</keyword>
<organism evidence="7 8">
    <name type="scientific">Cercophora scortea</name>
    <dbReference type="NCBI Taxonomy" id="314031"/>
    <lineage>
        <taxon>Eukaryota</taxon>
        <taxon>Fungi</taxon>
        <taxon>Dikarya</taxon>
        <taxon>Ascomycota</taxon>
        <taxon>Pezizomycotina</taxon>
        <taxon>Sordariomycetes</taxon>
        <taxon>Sordariomycetidae</taxon>
        <taxon>Sordariales</taxon>
        <taxon>Lasiosphaeriaceae</taxon>
        <taxon>Cercophora</taxon>
    </lineage>
</organism>
<feature type="region of interest" description="Disordered" evidence="5">
    <location>
        <begin position="1"/>
        <end position="30"/>
    </location>
</feature>
<dbReference type="GO" id="GO:0016020">
    <property type="term" value="C:membrane"/>
    <property type="evidence" value="ECO:0007669"/>
    <property type="project" value="UniProtKB-SubCell"/>
</dbReference>
<dbReference type="AlphaFoldDB" id="A0AAE0J618"/>
<keyword evidence="4 6" id="KW-0472">Membrane</keyword>
<dbReference type="Gene3D" id="1.20.1740.10">
    <property type="entry name" value="Amino acid/polyamine transporter I"/>
    <property type="match status" value="1"/>
</dbReference>
<feature type="compositionally biased region" description="Polar residues" evidence="5">
    <location>
        <begin position="18"/>
        <end position="30"/>
    </location>
</feature>
<feature type="transmembrane region" description="Helical" evidence="6">
    <location>
        <begin position="316"/>
        <end position="334"/>
    </location>
</feature>